<evidence type="ECO:0000256" key="1">
    <source>
        <dbReference type="ARBA" id="ARBA00000085"/>
    </source>
</evidence>
<feature type="transmembrane region" description="Helical" evidence="7">
    <location>
        <begin position="200"/>
        <end position="222"/>
    </location>
</feature>
<evidence type="ECO:0000313" key="10">
    <source>
        <dbReference type="Proteomes" id="UP001321492"/>
    </source>
</evidence>
<dbReference type="Gene3D" id="3.30.565.10">
    <property type="entry name" value="Histidine kinase-like ATPase, C-terminal domain"/>
    <property type="match status" value="1"/>
</dbReference>
<dbReference type="Pfam" id="PF02518">
    <property type="entry name" value="HATPase_c"/>
    <property type="match status" value="1"/>
</dbReference>
<name>A0ABT7AK94_9HYPH</name>
<accession>A0ABT7AK94</accession>
<dbReference type="InterPro" id="IPR003661">
    <property type="entry name" value="HisK_dim/P_dom"/>
</dbReference>
<dbReference type="PANTHER" id="PTHR43047:SF72">
    <property type="entry name" value="OSMOSENSING HISTIDINE PROTEIN KINASE SLN1"/>
    <property type="match status" value="1"/>
</dbReference>
<dbReference type="PANTHER" id="PTHR43047">
    <property type="entry name" value="TWO-COMPONENT HISTIDINE PROTEIN KINASE"/>
    <property type="match status" value="1"/>
</dbReference>
<keyword evidence="6" id="KW-0175">Coiled coil</keyword>
<keyword evidence="7" id="KW-1133">Transmembrane helix</keyword>
<keyword evidence="7" id="KW-0472">Membrane</keyword>
<dbReference type="SMART" id="SM00388">
    <property type="entry name" value="HisKA"/>
    <property type="match status" value="1"/>
</dbReference>
<protein>
    <recommendedName>
        <fullName evidence="2">histidine kinase</fullName>
        <ecNumber evidence="2">2.7.13.3</ecNumber>
    </recommendedName>
</protein>
<comment type="caution">
    <text evidence="9">The sequence shown here is derived from an EMBL/GenBank/DDBJ whole genome shotgun (WGS) entry which is preliminary data.</text>
</comment>
<reference evidence="9 10" key="1">
    <citation type="submission" date="2023-05" db="EMBL/GenBank/DDBJ databases">
        <title>Chelatococcus sp. nov., a moderately thermophilic bacterium isolated from hot spring microbial mat.</title>
        <authorList>
            <person name="Hu C.-J."/>
            <person name="Li W.-J."/>
        </authorList>
    </citation>
    <scope>NUCLEOTIDE SEQUENCE [LARGE SCALE GENOMIC DNA]</scope>
    <source>
        <strain evidence="9 10">SYSU G07232</strain>
    </source>
</reference>
<dbReference type="InterPro" id="IPR004358">
    <property type="entry name" value="Sig_transdc_His_kin-like_C"/>
</dbReference>
<dbReference type="CDD" id="cd00075">
    <property type="entry name" value="HATPase"/>
    <property type="match status" value="1"/>
</dbReference>
<evidence type="ECO:0000256" key="5">
    <source>
        <dbReference type="ARBA" id="ARBA00022777"/>
    </source>
</evidence>
<dbReference type="SUPFAM" id="SSF47384">
    <property type="entry name" value="Homodimeric domain of signal transducing histidine kinase"/>
    <property type="match status" value="1"/>
</dbReference>
<dbReference type="CDD" id="cd00082">
    <property type="entry name" value="HisKA"/>
    <property type="match status" value="1"/>
</dbReference>
<dbReference type="Gene3D" id="1.10.287.130">
    <property type="match status" value="1"/>
</dbReference>
<feature type="transmembrane region" description="Helical" evidence="7">
    <location>
        <begin position="89"/>
        <end position="105"/>
    </location>
</feature>
<dbReference type="SUPFAM" id="SSF55874">
    <property type="entry name" value="ATPase domain of HSP90 chaperone/DNA topoisomerase II/histidine kinase"/>
    <property type="match status" value="1"/>
</dbReference>
<feature type="transmembrane region" description="Helical" evidence="7">
    <location>
        <begin position="151"/>
        <end position="169"/>
    </location>
</feature>
<evidence type="ECO:0000256" key="3">
    <source>
        <dbReference type="ARBA" id="ARBA00022553"/>
    </source>
</evidence>
<dbReference type="GO" id="GO:0016301">
    <property type="term" value="F:kinase activity"/>
    <property type="evidence" value="ECO:0007669"/>
    <property type="project" value="UniProtKB-KW"/>
</dbReference>
<dbReference type="EMBL" id="JASJEV010000013">
    <property type="protein sequence ID" value="MDJ1159796.1"/>
    <property type="molecule type" value="Genomic_DNA"/>
</dbReference>
<keyword evidence="7" id="KW-0812">Transmembrane</keyword>
<sequence length="514" mass="55950">MTELTAEMIQRGRGGADPAEIARRRRLAQDVRAARERLTSSTGLQRAFDYELVRLFSQYRLGAFVPQIVLAAAIAAMACAFIAAQAAALWFLAVTGALAAMVMLSRRFLTQAAEDVDVAVWRRRFVLGEMLQGSAWALIVTVLLATDQPAARIFVLFVLLMVAAVTAMLSATIPIAVYAGLVPVAVALIGFFTPSREIDALTMALMGASAQLFFIFLAHRLYSSAVATLESRAEKDALFAELEEAKANSDEARRRAEEASFAKSRFLATMSHELRTPLNAILGFSEVMKNEIFGRHVAPAYKEYADDIHASGQHLLNLINEILDLSRIEAGRYELQEEAVPLAQVVEECQHMLALRARARSLTIREAIEDNLPRLWVDERALRQVVLNLLSNAIKFTPQGGEVTIKVGWTAAGGQYISIRDNGPGIPEEEIPVVMASFGRGSLAIKTAEQGSGLGLPIVKGLVELHGGGFTLKSKPREGTEAIVTFPPERVMDALAPVPSAQSTIPDERRRSAA</sequence>
<evidence type="ECO:0000256" key="2">
    <source>
        <dbReference type="ARBA" id="ARBA00012438"/>
    </source>
</evidence>
<feature type="domain" description="Histidine kinase" evidence="8">
    <location>
        <begin position="269"/>
        <end position="490"/>
    </location>
</feature>
<feature type="transmembrane region" description="Helical" evidence="7">
    <location>
        <begin position="176"/>
        <end position="194"/>
    </location>
</feature>
<dbReference type="SMART" id="SM00387">
    <property type="entry name" value="HATPase_c"/>
    <property type="match status" value="1"/>
</dbReference>
<feature type="coiled-coil region" evidence="6">
    <location>
        <begin position="235"/>
        <end position="262"/>
    </location>
</feature>
<organism evidence="9 10">
    <name type="scientific">Chelatococcus albus</name>
    <dbReference type="NCBI Taxonomy" id="3047466"/>
    <lineage>
        <taxon>Bacteria</taxon>
        <taxon>Pseudomonadati</taxon>
        <taxon>Pseudomonadota</taxon>
        <taxon>Alphaproteobacteria</taxon>
        <taxon>Hyphomicrobiales</taxon>
        <taxon>Chelatococcaceae</taxon>
        <taxon>Chelatococcus</taxon>
    </lineage>
</organism>
<dbReference type="Proteomes" id="UP001321492">
    <property type="component" value="Unassembled WGS sequence"/>
</dbReference>
<feature type="transmembrane region" description="Helical" evidence="7">
    <location>
        <begin position="125"/>
        <end position="145"/>
    </location>
</feature>
<dbReference type="Pfam" id="PF00512">
    <property type="entry name" value="HisKA"/>
    <property type="match status" value="1"/>
</dbReference>
<keyword evidence="5 9" id="KW-0418">Kinase</keyword>
<dbReference type="RefSeq" id="WP_283741797.1">
    <property type="nucleotide sequence ID" value="NZ_JASJEV010000013.1"/>
</dbReference>
<dbReference type="InterPro" id="IPR036097">
    <property type="entry name" value="HisK_dim/P_sf"/>
</dbReference>
<evidence type="ECO:0000256" key="7">
    <source>
        <dbReference type="SAM" id="Phobius"/>
    </source>
</evidence>
<evidence type="ECO:0000256" key="4">
    <source>
        <dbReference type="ARBA" id="ARBA00022679"/>
    </source>
</evidence>
<dbReference type="EC" id="2.7.13.3" evidence="2"/>
<keyword evidence="4" id="KW-0808">Transferase</keyword>
<evidence type="ECO:0000259" key="8">
    <source>
        <dbReference type="PROSITE" id="PS50109"/>
    </source>
</evidence>
<feature type="transmembrane region" description="Helical" evidence="7">
    <location>
        <begin position="61"/>
        <end position="83"/>
    </location>
</feature>
<comment type="catalytic activity">
    <reaction evidence="1">
        <text>ATP + protein L-histidine = ADP + protein N-phospho-L-histidine.</text>
        <dbReference type="EC" id="2.7.13.3"/>
    </reaction>
</comment>
<dbReference type="InterPro" id="IPR005467">
    <property type="entry name" value="His_kinase_dom"/>
</dbReference>
<keyword evidence="3" id="KW-0597">Phosphoprotein</keyword>
<evidence type="ECO:0000313" key="9">
    <source>
        <dbReference type="EMBL" id="MDJ1159796.1"/>
    </source>
</evidence>
<proteinExistence type="predicted"/>
<dbReference type="InterPro" id="IPR003594">
    <property type="entry name" value="HATPase_dom"/>
</dbReference>
<keyword evidence="10" id="KW-1185">Reference proteome</keyword>
<dbReference type="PROSITE" id="PS50109">
    <property type="entry name" value="HIS_KIN"/>
    <property type="match status" value="1"/>
</dbReference>
<evidence type="ECO:0000256" key="6">
    <source>
        <dbReference type="SAM" id="Coils"/>
    </source>
</evidence>
<dbReference type="PRINTS" id="PR00344">
    <property type="entry name" value="BCTRLSENSOR"/>
</dbReference>
<dbReference type="InterPro" id="IPR036890">
    <property type="entry name" value="HATPase_C_sf"/>
</dbReference>
<gene>
    <name evidence="9" type="ORF">QNA08_16365</name>
</gene>